<reference evidence="1" key="1">
    <citation type="submission" date="2021-04" db="EMBL/GenBank/DDBJ databases">
        <title>Pseudaminobacter soli sp. nov., isolated from paddy soil contaminated by heavy metals.</title>
        <authorList>
            <person name="Zhang K."/>
        </authorList>
    </citation>
    <scope>NUCLEOTIDE SEQUENCE</scope>
    <source>
        <strain evidence="1">19-2017</strain>
    </source>
</reference>
<evidence type="ECO:0000313" key="1">
    <source>
        <dbReference type="EMBL" id="MBS3648132.1"/>
    </source>
</evidence>
<dbReference type="AlphaFoldDB" id="A0A942E433"/>
<sequence>MKRVLAATLIDIAVAAVLTASSFLQAVSVHASGDERISIVEAWGRSSEMHRV</sequence>
<keyword evidence="2" id="KW-1185">Reference proteome</keyword>
<dbReference type="Proteomes" id="UP000680348">
    <property type="component" value="Unassembled WGS sequence"/>
</dbReference>
<proteinExistence type="predicted"/>
<protein>
    <submittedName>
        <fullName evidence="1">Uncharacterized protein</fullName>
    </submittedName>
</protein>
<evidence type="ECO:0000313" key="2">
    <source>
        <dbReference type="Proteomes" id="UP000680348"/>
    </source>
</evidence>
<dbReference type="EMBL" id="JAGWCR010000002">
    <property type="protein sequence ID" value="MBS3648132.1"/>
    <property type="molecule type" value="Genomic_DNA"/>
</dbReference>
<comment type="caution">
    <text evidence="1">The sequence shown here is derived from an EMBL/GenBank/DDBJ whole genome shotgun (WGS) entry which is preliminary data.</text>
</comment>
<gene>
    <name evidence="1" type="ORF">KEU06_05755</name>
</gene>
<accession>A0A942E433</accession>
<organism evidence="1 2">
    <name type="scientific">Pseudaminobacter soli</name>
    <name type="common">ex Zhang et al. 2022</name>
    <dbReference type="NCBI Taxonomy" id="2831468"/>
    <lineage>
        <taxon>Bacteria</taxon>
        <taxon>Pseudomonadati</taxon>
        <taxon>Pseudomonadota</taxon>
        <taxon>Alphaproteobacteria</taxon>
        <taxon>Hyphomicrobiales</taxon>
        <taxon>Phyllobacteriaceae</taxon>
        <taxon>Pseudaminobacter</taxon>
    </lineage>
</organism>
<dbReference type="RefSeq" id="WP_188253677.1">
    <property type="nucleotide sequence ID" value="NZ_JABVCF010000002.1"/>
</dbReference>
<name>A0A942E433_9HYPH</name>